<gene>
    <name evidence="2" type="ORF">BCR35DRAFT_310339</name>
</gene>
<dbReference type="AlphaFoldDB" id="A0A1Y2D5K6"/>
<protein>
    <submittedName>
        <fullName evidence="2">Uncharacterized protein</fullName>
    </submittedName>
</protein>
<reference evidence="2 3" key="1">
    <citation type="submission" date="2016-07" db="EMBL/GenBank/DDBJ databases">
        <title>Pervasive Adenine N6-methylation of Active Genes in Fungi.</title>
        <authorList>
            <consortium name="DOE Joint Genome Institute"/>
            <person name="Mondo S.J."/>
            <person name="Dannebaum R.O."/>
            <person name="Kuo R.C."/>
            <person name="Labutti K."/>
            <person name="Haridas S."/>
            <person name="Kuo A."/>
            <person name="Salamov A."/>
            <person name="Ahrendt S.R."/>
            <person name="Lipzen A."/>
            <person name="Sullivan W."/>
            <person name="Andreopoulos W.B."/>
            <person name="Clum A."/>
            <person name="Lindquist E."/>
            <person name="Daum C."/>
            <person name="Ramamoorthy G.K."/>
            <person name="Gryganskyi A."/>
            <person name="Culley D."/>
            <person name="Magnuson J.K."/>
            <person name="James T.Y."/>
            <person name="O'Malley M.A."/>
            <person name="Stajich J.E."/>
            <person name="Spatafora J.W."/>
            <person name="Visel A."/>
            <person name="Grigoriev I.V."/>
        </authorList>
    </citation>
    <scope>NUCLEOTIDE SEQUENCE [LARGE SCALE GENOMIC DNA]</scope>
    <source>
        <strain evidence="2 3">62-1032</strain>
    </source>
</reference>
<comment type="caution">
    <text evidence="2">The sequence shown here is derived from an EMBL/GenBank/DDBJ whole genome shotgun (WGS) entry which is preliminary data.</text>
</comment>
<dbReference type="EMBL" id="MCGR01000097">
    <property type="protein sequence ID" value="ORY54487.1"/>
    <property type="molecule type" value="Genomic_DNA"/>
</dbReference>
<feature type="region of interest" description="Disordered" evidence="1">
    <location>
        <begin position="1"/>
        <end position="66"/>
    </location>
</feature>
<evidence type="ECO:0000313" key="3">
    <source>
        <dbReference type="Proteomes" id="UP000193467"/>
    </source>
</evidence>
<evidence type="ECO:0000313" key="2">
    <source>
        <dbReference type="EMBL" id="ORY54487.1"/>
    </source>
</evidence>
<dbReference type="InParanoid" id="A0A1Y2D5K6"/>
<proteinExistence type="predicted"/>
<sequence>MSLALLWGWEGKMASEEERREDAGTRSKSGKGRVVKRAQRVGGNGAEEEGGKMKVSPVQRSQQSQS</sequence>
<feature type="compositionally biased region" description="Basic residues" evidence="1">
    <location>
        <begin position="28"/>
        <end position="39"/>
    </location>
</feature>
<evidence type="ECO:0000256" key="1">
    <source>
        <dbReference type="SAM" id="MobiDB-lite"/>
    </source>
</evidence>
<accession>A0A1Y2D5K6</accession>
<organism evidence="2 3">
    <name type="scientific">Leucosporidium creatinivorum</name>
    <dbReference type="NCBI Taxonomy" id="106004"/>
    <lineage>
        <taxon>Eukaryota</taxon>
        <taxon>Fungi</taxon>
        <taxon>Dikarya</taxon>
        <taxon>Basidiomycota</taxon>
        <taxon>Pucciniomycotina</taxon>
        <taxon>Microbotryomycetes</taxon>
        <taxon>Leucosporidiales</taxon>
        <taxon>Leucosporidium</taxon>
    </lineage>
</organism>
<feature type="compositionally biased region" description="Low complexity" evidence="1">
    <location>
        <begin position="55"/>
        <end position="66"/>
    </location>
</feature>
<name>A0A1Y2D5K6_9BASI</name>
<dbReference type="Proteomes" id="UP000193467">
    <property type="component" value="Unassembled WGS sequence"/>
</dbReference>
<keyword evidence="3" id="KW-1185">Reference proteome</keyword>
<feature type="compositionally biased region" description="Basic and acidic residues" evidence="1">
    <location>
        <begin position="13"/>
        <end position="25"/>
    </location>
</feature>